<evidence type="ECO:0000259" key="1">
    <source>
        <dbReference type="PROSITE" id="PS51746"/>
    </source>
</evidence>
<name>A0A972JC31_9RHOO</name>
<dbReference type="AlphaFoldDB" id="A0A972JC31"/>
<dbReference type="SMART" id="SM00331">
    <property type="entry name" value="PP2C_SIG"/>
    <property type="match status" value="1"/>
</dbReference>
<evidence type="ECO:0000313" key="2">
    <source>
        <dbReference type="EMBL" id="NMG04072.1"/>
    </source>
</evidence>
<dbReference type="Gene3D" id="3.60.40.10">
    <property type="entry name" value="PPM-type phosphatase domain"/>
    <property type="match status" value="1"/>
</dbReference>
<proteinExistence type="predicted"/>
<dbReference type="EMBL" id="WTVM01000092">
    <property type="protein sequence ID" value="NMG04072.1"/>
    <property type="molecule type" value="Genomic_DNA"/>
</dbReference>
<sequence>MPLTVETCVARHLGDREEQQDRVSLFPHPSRPGMMMAVLADGMGGHSGGAMAAEQVVIKARQNFEAFKPSSEEPRHLLSSIVNEAHLVIRLTRFTSEKDPHSTAVILMLQPGRVDWVHCGDSRLYHFRGDATVSRTLDHSLVGELQRKGRLDEASALNHPQRNVLLSCLGSDREPKLGFGHVESLIAGDSFLLCSDGLWAYFSDDELAATVNMFPAREAAAKLIAAARERAEGAGDNISVSIIKLVDAPNGREALPAGVSTSR</sequence>
<gene>
    <name evidence="2" type="ORF">GPA21_14015</name>
</gene>
<comment type="caution">
    <text evidence="2">The sequence shown here is derived from an EMBL/GenBank/DDBJ whole genome shotgun (WGS) entry which is preliminary data.</text>
</comment>
<feature type="domain" description="PPM-type phosphatase" evidence="1">
    <location>
        <begin position="6"/>
        <end position="245"/>
    </location>
</feature>
<dbReference type="SMART" id="SM00332">
    <property type="entry name" value="PP2Cc"/>
    <property type="match status" value="1"/>
</dbReference>
<keyword evidence="3" id="KW-1185">Reference proteome</keyword>
<dbReference type="Pfam" id="PF13672">
    <property type="entry name" value="PP2C_2"/>
    <property type="match status" value="1"/>
</dbReference>
<protein>
    <submittedName>
        <fullName evidence="2">SpoIIE family protein phosphatase</fullName>
    </submittedName>
</protein>
<dbReference type="RefSeq" id="WP_168988763.1">
    <property type="nucleotide sequence ID" value="NZ_CAWPHM010000322.1"/>
</dbReference>
<organism evidence="2 3">
    <name type="scientific">Azoarcus taiwanensis</name>
    <dbReference type="NCBI Taxonomy" id="666964"/>
    <lineage>
        <taxon>Bacteria</taxon>
        <taxon>Pseudomonadati</taxon>
        <taxon>Pseudomonadota</taxon>
        <taxon>Betaproteobacteria</taxon>
        <taxon>Rhodocyclales</taxon>
        <taxon>Zoogloeaceae</taxon>
        <taxon>Azoarcus</taxon>
    </lineage>
</organism>
<dbReference type="InterPro" id="IPR036457">
    <property type="entry name" value="PPM-type-like_dom_sf"/>
</dbReference>
<dbReference type="SUPFAM" id="SSF81606">
    <property type="entry name" value="PP2C-like"/>
    <property type="match status" value="1"/>
</dbReference>
<dbReference type="PROSITE" id="PS51746">
    <property type="entry name" value="PPM_2"/>
    <property type="match status" value="1"/>
</dbReference>
<evidence type="ECO:0000313" key="3">
    <source>
        <dbReference type="Proteomes" id="UP000599523"/>
    </source>
</evidence>
<accession>A0A972JC31</accession>
<dbReference type="CDD" id="cd00143">
    <property type="entry name" value="PP2Cc"/>
    <property type="match status" value="1"/>
</dbReference>
<dbReference type="InterPro" id="IPR001932">
    <property type="entry name" value="PPM-type_phosphatase-like_dom"/>
</dbReference>
<reference evidence="2" key="1">
    <citation type="submission" date="2019-12" db="EMBL/GenBank/DDBJ databases">
        <title>Comparative genomics gives insights into the taxonomy of the Azoarcus-Aromatoleum group and reveals separate origins of nif in the plant-associated Azoarcus and non-plant-associated Aromatoleum sub-groups.</title>
        <authorList>
            <person name="Lafos M."/>
            <person name="Maluk M."/>
            <person name="Batista M."/>
            <person name="Junghare M."/>
            <person name="Carmona M."/>
            <person name="Faoro H."/>
            <person name="Cruz L.M."/>
            <person name="Battistoni F."/>
            <person name="De Souza E."/>
            <person name="Pedrosa F."/>
            <person name="Chen W.-M."/>
            <person name="Poole P.S."/>
            <person name="Dixon R.A."/>
            <person name="James E.K."/>
        </authorList>
    </citation>
    <scope>NUCLEOTIDE SEQUENCE</scope>
    <source>
        <strain evidence="2">NSC3</strain>
    </source>
</reference>
<dbReference type="Proteomes" id="UP000599523">
    <property type="component" value="Unassembled WGS sequence"/>
</dbReference>